<dbReference type="STRING" id="4537.A0A0E0KX78"/>
<evidence type="ECO:0000313" key="8">
    <source>
        <dbReference type="Proteomes" id="UP000026962"/>
    </source>
</evidence>
<feature type="compositionally biased region" description="Basic and acidic residues" evidence="6">
    <location>
        <begin position="2195"/>
        <end position="2211"/>
    </location>
</feature>
<feature type="compositionally biased region" description="Polar residues" evidence="6">
    <location>
        <begin position="1267"/>
        <end position="1283"/>
    </location>
</feature>
<reference evidence="7" key="2">
    <citation type="submission" date="2018-05" db="EMBL/GenBank/DDBJ databases">
        <title>OpunRS2 (Oryza punctata Reference Sequence Version 2).</title>
        <authorList>
            <person name="Zhang J."/>
            <person name="Kudrna D."/>
            <person name="Lee S."/>
            <person name="Talag J."/>
            <person name="Welchert J."/>
            <person name="Wing R.A."/>
        </authorList>
    </citation>
    <scope>NUCLEOTIDE SEQUENCE [LARGE SCALE GENOMIC DNA]</scope>
</reference>
<dbReference type="PANTHER" id="PTHR13129">
    <property type="entry name" value="VPRBP PROTEIN-RELATED"/>
    <property type="match status" value="1"/>
</dbReference>
<feature type="region of interest" description="Disordered" evidence="6">
    <location>
        <begin position="1801"/>
        <end position="1908"/>
    </location>
</feature>
<dbReference type="GO" id="GO:0080008">
    <property type="term" value="C:Cul4-RING E3 ubiquitin ligase complex"/>
    <property type="evidence" value="ECO:0007669"/>
    <property type="project" value="TreeGrafter"/>
</dbReference>
<feature type="compositionally biased region" description="Acidic residues" evidence="6">
    <location>
        <begin position="1812"/>
        <end position="1835"/>
    </location>
</feature>
<feature type="region of interest" description="Disordered" evidence="6">
    <location>
        <begin position="217"/>
        <end position="267"/>
    </location>
</feature>
<dbReference type="GO" id="GO:0005634">
    <property type="term" value="C:nucleus"/>
    <property type="evidence" value="ECO:0007669"/>
    <property type="project" value="UniProtKB-SubCell"/>
</dbReference>
<feature type="compositionally biased region" description="Basic and acidic residues" evidence="6">
    <location>
        <begin position="957"/>
        <end position="968"/>
    </location>
</feature>
<keyword evidence="5" id="KW-0539">Nucleus</keyword>
<feature type="region of interest" description="Disordered" evidence="6">
    <location>
        <begin position="3247"/>
        <end position="3269"/>
    </location>
</feature>
<dbReference type="HOGENOM" id="CLU_224347_0_0_1"/>
<dbReference type="SMART" id="SM00320">
    <property type="entry name" value="WD40"/>
    <property type="match status" value="6"/>
</dbReference>
<evidence type="ECO:0008006" key="9">
    <source>
        <dbReference type="Google" id="ProtNLM"/>
    </source>
</evidence>
<dbReference type="UniPathway" id="UPA00143"/>
<feature type="compositionally biased region" description="Polar residues" evidence="6">
    <location>
        <begin position="2849"/>
        <end position="2863"/>
    </location>
</feature>
<feature type="compositionally biased region" description="Low complexity" evidence="6">
    <location>
        <begin position="3108"/>
        <end position="3128"/>
    </location>
</feature>
<feature type="region of interest" description="Disordered" evidence="6">
    <location>
        <begin position="3663"/>
        <end position="3780"/>
    </location>
</feature>
<reference evidence="7" key="1">
    <citation type="submission" date="2015-04" db="UniProtKB">
        <authorList>
            <consortium name="EnsemblPlants"/>
        </authorList>
    </citation>
    <scope>IDENTIFICATION</scope>
</reference>
<evidence type="ECO:0000256" key="2">
    <source>
        <dbReference type="ARBA" id="ARBA00004906"/>
    </source>
</evidence>
<evidence type="ECO:0000256" key="1">
    <source>
        <dbReference type="ARBA" id="ARBA00004123"/>
    </source>
</evidence>
<dbReference type="SMART" id="SM00667">
    <property type="entry name" value="LisH"/>
    <property type="match status" value="2"/>
</dbReference>
<dbReference type="InterPro" id="IPR036322">
    <property type="entry name" value="WD40_repeat_dom_sf"/>
</dbReference>
<dbReference type="FunFam" id="2.130.10.10:FF:000366">
    <property type="entry name" value="DDB1-and CUL4-associated factor homolog 1"/>
    <property type="match status" value="2"/>
</dbReference>
<dbReference type="eggNOG" id="KOG1832">
    <property type="taxonomic scope" value="Eukaryota"/>
</dbReference>
<dbReference type="InterPro" id="IPR006594">
    <property type="entry name" value="LisH"/>
</dbReference>
<dbReference type="SUPFAM" id="SSF48371">
    <property type="entry name" value="ARM repeat"/>
    <property type="match status" value="2"/>
</dbReference>
<feature type="compositionally biased region" description="Basic and acidic residues" evidence="6">
    <location>
        <begin position="333"/>
        <end position="349"/>
    </location>
</feature>
<feature type="compositionally biased region" description="Basic and acidic residues" evidence="6">
    <location>
        <begin position="226"/>
        <end position="238"/>
    </location>
</feature>
<dbReference type="InterPro" id="IPR016024">
    <property type="entry name" value="ARM-type_fold"/>
</dbReference>
<feature type="region of interest" description="Disordered" evidence="6">
    <location>
        <begin position="2797"/>
        <end position="2863"/>
    </location>
</feature>
<feature type="compositionally biased region" description="Acidic residues" evidence="6">
    <location>
        <begin position="3756"/>
        <end position="3765"/>
    </location>
</feature>
<dbReference type="PANTHER" id="PTHR13129:SF4">
    <property type="entry name" value="DDB1- AND CUL4-ASSOCIATED FACTOR 1"/>
    <property type="match status" value="1"/>
</dbReference>
<dbReference type="InterPro" id="IPR015943">
    <property type="entry name" value="WD40/YVTN_repeat-like_dom_sf"/>
</dbReference>
<dbReference type="Proteomes" id="UP000026962">
    <property type="component" value="Chromosome 4"/>
</dbReference>
<feature type="compositionally biased region" description="Acidic residues" evidence="6">
    <location>
        <begin position="1894"/>
        <end position="1903"/>
    </location>
</feature>
<feature type="compositionally biased region" description="Low complexity" evidence="6">
    <location>
        <begin position="1246"/>
        <end position="1266"/>
    </location>
</feature>
<dbReference type="SMART" id="SM00185">
    <property type="entry name" value="ARM"/>
    <property type="match status" value="2"/>
</dbReference>
<feature type="region of interest" description="Disordered" evidence="6">
    <location>
        <begin position="935"/>
        <end position="1001"/>
    </location>
</feature>
<feature type="region of interest" description="Disordered" evidence="6">
    <location>
        <begin position="331"/>
        <end position="389"/>
    </location>
</feature>
<evidence type="ECO:0000256" key="5">
    <source>
        <dbReference type="ARBA" id="ARBA00023242"/>
    </source>
</evidence>
<feature type="compositionally biased region" description="Polar residues" evidence="6">
    <location>
        <begin position="935"/>
        <end position="956"/>
    </location>
</feature>
<feature type="region of interest" description="Disordered" evidence="6">
    <location>
        <begin position="3098"/>
        <end position="3149"/>
    </location>
</feature>
<feature type="compositionally biased region" description="Acidic residues" evidence="6">
    <location>
        <begin position="3718"/>
        <end position="3746"/>
    </location>
</feature>
<comment type="pathway">
    <text evidence="2">Protein modification; protein ubiquitination.</text>
</comment>
<organism evidence="7">
    <name type="scientific">Oryza punctata</name>
    <name type="common">Red rice</name>
    <dbReference type="NCBI Taxonomy" id="4537"/>
    <lineage>
        <taxon>Eukaryota</taxon>
        <taxon>Viridiplantae</taxon>
        <taxon>Streptophyta</taxon>
        <taxon>Embryophyta</taxon>
        <taxon>Tracheophyta</taxon>
        <taxon>Spermatophyta</taxon>
        <taxon>Magnoliopsida</taxon>
        <taxon>Liliopsida</taxon>
        <taxon>Poales</taxon>
        <taxon>Poaceae</taxon>
        <taxon>BOP clade</taxon>
        <taxon>Oryzoideae</taxon>
        <taxon>Oryzeae</taxon>
        <taxon>Oryzinae</taxon>
        <taxon>Oryza</taxon>
    </lineage>
</organism>
<dbReference type="InterPro" id="IPR033270">
    <property type="entry name" value="VPRBP/DCAF1"/>
</dbReference>
<evidence type="ECO:0000256" key="3">
    <source>
        <dbReference type="ARBA" id="ARBA00008845"/>
    </source>
</evidence>
<feature type="compositionally biased region" description="Polar residues" evidence="6">
    <location>
        <begin position="3098"/>
        <end position="3107"/>
    </location>
</feature>
<keyword evidence="4" id="KW-0833">Ubl conjugation pathway</keyword>
<feature type="compositionally biased region" description="Basic residues" evidence="6">
    <location>
        <begin position="350"/>
        <end position="363"/>
    </location>
</feature>
<dbReference type="Gene3D" id="2.130.10.10">
    <property type="entry name" value="YVTN repeat-like/Quinoprotein amine dehydrogenase"/>
    <property type="match status" value="2"/>
</dbReference>
<feature type="compositionally biased region" description="Polar residues" evidence="6">
    <location>
        <begin position="2797"/>
        <end position="2818"/>
    </location>
</feature>
<feature type="region of interest" description="Disordered" evidence="6">
    <location>
        <begin position="2079"/>
        <end position="2129"/>
    </location>
</feature>
<feature type="compositionally biased region" description="Polar residues" evidence="6">
    <location>
        <begin position="1236"/>
        <end position="1245"/>
    </location>
</feature>
<dbReference type="Gramene" id="OPUNC04G28210.1">
    <property type="protein sequence ID" value="OPUNC04G28210.1"/>
    <property type="gene ID" value="OPUNC04G28210"/>
</dbReference>
<feature type="compositionally biased region" description="Basic residues" evidence="6">
    <location>
        <begin position="2212"/>
        <end position="2225"/>
    </location>
</feature>
<protein>
    <recommendedName>
        <fullName evidence="9">LisH domain-containing protein</fullName>
    </recommendedName>
</protein>
<sequence length="3780" mass="409779">MAAAAAAAPAPATEEDEEALLTRVQAIIMRVVDLEDNPNPRLLHTLATICEAHEARYAQECANSPSYNNTNARNSHTIGKLANLLRENDDFYELVFCKFLSDNSYSAAVRSAAARLLLSCYSAWTPQYPHAFEDAIVENIKKWVTEDCGASNECESKHLGKNNKPTDADMLRTYAIGLLAMALCGGGQLVEDVLTMGVSAKLMHFLRVRVHGDVASSQKDSNISLDTKHPRSRDENRSKSRLVQDSSRLDGMRSGDGISIDPTSENCDNVMGTRHAHGERWIDDAASLQPERADSSLDLFDVMEAGATNDRTYSASIYDTKSKVGERLSALRPGRDEEMNENMRDDLLKRKLSRTGSRLRGKSKAGESLPESERTPLSPTSGLKIGTRTSKEKNVVRIEDANKAIDVNNSSPSIEPFSAISKEEYEDRFKDCIIGLKDISDIVLKAVRAAEAEARSANAPDEAVKAAGDAAAELVKSAASEVWKTGNNGDAVVLAAEKAAATVVDAAMSTSVSRSSNQVGEEHVVEEPVQISEDHELEDFVITDHGQLLQLREKYSIQCLQILGEYVEALGPVLHEKGVDVCLALLQRSIKDQGGHGHFTLLPDVLRLICALAAHRKFAALFVDRGGIQKILSVPRIAQTYTALSACLFTFGSLQSTMERICALSSDTLNNVVELALQLLECPQDSARKNAAIFFAAAFVFKAILDSFDARDGMQKVLGILHGAASVRSGGNSGALGSSNVNQGNDRSPAEVLTASEKQVAYHSCVALRQYFRAHLLQLVDSIRPSKSIRSIARNTSSARAGYKPFDIGNEAMDAVFRQIQRDRKLGPALVRARWPVLDKFLASNGHITMLELCQAPPTDRYLHDLTQYAFGVLHITTLVPYCRKLIVHATLSNNRVGMSVLLDAANSFGYVDPEVICPALNVLVNLVCPPPSISNKPSSAGNQQPAATQAGGTFSENRDRNADKCTADRNLTANQGESRERCGDGNPSQHGNTVQISTPVVPSGVVGDRRISLGVGAGGPGLAAQLEQGYRQAREVVRANNGIKILLQLLSSRMVTPPVAIDPIRALACRVLLGLARDDAIAHILTKLQVGKKLSELIRDTSGQSIGGDNSRWQNELTQVAIELIAVLTNSGKETTLAATDAAAPALRRIERAGIAAATPVSYHSRELMQLIHEHLLGSGFTATAAMLQKEADLAPLPSTAAVTPVHQVAALETSSAQQQWPSGRVQGFVPDATKVTTDQTGQRSDSVLPSSKKKSLSFSSSFSKRTQPSHLFSGNRANNGLKSPVPTGNVDNMICAASTVNTGDAETSHKTPLSLPQKRKLVDMKDLSSVSAAKRPAIVDQACQSPVFQTPAPTRRGLSVAVDSPTASFHSGRPNFNNIYTENLDDSQGTPGATITTPHHGASDQQSVNLERMTLDSLVVQYLKHQHRQCPAPITTLPPLSLLHPHVCPEPSRSLSAPANIAARMGSREIRRQFSGIQIPRRDRQFIYSRFKLCRVCRDESSLLTCMTFLGDASRVAAGNHTGELRIFDCNTANILETQTCHQQLVTIVESASSGGNELILTSSLNEVKVWDAFSVSGGPVHTFEGCKAARFSHSGTSFAALSTDTTRREVLLYDVQTYNLDLRLPDNSGYSGGRGYVQPIIHFSPSDTMLLWNGVLWDRRSPNPVHQFDQFTDYGGGGFHPAGNEVIINSEVWDLRKFKLLRSVPSLDQTVIKFNGRGDVIYAILRRNLDDVTSSIHTRRVRHPLFPAFRTIDAVTYSDIATVQIDRGVLDLATEPNDSLLGVVAMDDPDEMFSSARLFEVGRKRPTDDDSDPEDAGDTDDEDDDDNDDSEDGIIPLTDIGDSDSDISNSSDDGGDDEDIDSGDENDDDDDDAEFIDEGDFEGAGGLLEIMGDEDGDESDIMGSFSSGDEEGWIIYAQECANSPSYNNTNARNSHTIGKLANLLRENDDFYELVFCKFLSDNSYSAAVRSAAARLLLSCYSAWTPQYPHAFEDAIVENIKKWVTEDCGASNECESKHLGKNNKPTDADMLRTYAIGLLAMALCGGGQLVEDVLTMGVSAKLMHFLRVRVHGDVASSQKDSNISLDTKHPRSRDENRSKSRLVQDSSRLDGMRSGDGISIDPTSENCDNVMGTRHAHGERWIDDAASLQPERADSSLDLFDVMEAGATNDRTYSASIYDTKSKVGERLSALRPGRDEEMNENMRDDLLKRKLSRTGSRLRGKSKAGESLPESERTPLSPTSGLKIGTRTSKEKNVVRIEDANKAIDVNNSSPSIEPFSAISKEEYEDRFKDCIIGLKDISDIVLKAVRAAEAEARSANAPDEAVKAAGDAAAELVKSAASEVWKTGNNGDAVVLAAEKAAATVVDAAMSTSVSRSSNQVGEEHVVEEPVQISEDHELEDFVITDHGQLLQLREKYSIQCLQILGEYVEALGPVLHEKGVDVCLALLQRSIKDQGGHGHFTLLPDVLRLICALAAHRKFAALFVDRGGIQKILSVPRIAQTYTALSACLFTFGSLQSTMERICALSSDTLNNVVELALQLLECPQDSARKNAAIFFAAAFVFKAILDSFDARDGMQKVLGILHGAASVRSGGNSGALGSSNVNQGNDRSPAEVLTASEKQVAYHSCVALRQYFRAHLLQLVDSIRPSKSIRSIARNTSSARAGYKPFDIGNEAMDAVFRQIQRDRKLGPALVRARWPVLDKFLASNGHITMLELCQAPPTDRYLHDLTQYAFGVLHITTLVPYCRKLIVHATLSNNRVGMSVLLDAANSFGYVDPEVICPALNVLVNLVCPPPSISNKPSSAGNQQPAATQAGGTFSENRDRNADKCTADRNLTANQGESRERCGDGNPSQHGNTVQISTPVVPSGVVGDRRISLGVGAGGPGLAAQLEQGYRQAREVVRANNGIKILLQLLSSRMVTPPVAIDPIRALACRVLLGLARDDAIAHILTKLQVGKKLSELIRDTSGQSIGGDNSRWQNELTQVAIELIAVLTNSGKETTLAATDAAAPALRRIERAGIAAATPVSYHSRELMQLIHEHLLGSGFTATAAMLQKEADLAPLPSTAAVTPVHQVAALETSSAQQQWPSGRVQGFVPDATKVTTDQTGQRSDSVLPSSKKKSLSFSSSFSKRTQPSHLFSGNRANNGLKSPVPTGNVDNMICAASTVNTGDAETSHKTPLSLPQKRKLVDMKDLSSVSAAKRPAIVDQACQSPVFQTPAPTRRGLSVAVDSPTASFHSGRPNFNNIYTENLDDSQGTPGATITTPHHGASDQQSVNLERMTLDSLVVQYLKHQHRQCPAPITTLPPLSLLHPHVCPEPSRSLSAPANIAARMGSREIRRQFSGIQIPRRDRQFIYSRFKLCRVCRDESSLLTCMTFLGDASRVAAGNHTGELRIFDCNTANILETQTCHQQLVTIVESASSGGNELILTSSLNEVKVWDAFSVSGGPVHTFEGCKAARFSHSGTSFAALSTDTTRREVLLYDVQTYNLDLRLPDNSGYSGGRGYVQPIIHFSPSDTMLLWNGVLWDRRSPNPVHQFDQFTDYGGGGFHPAGNEVIINSEVWDLRKFKLLRSVPSLDQTVIKFNGRGDVIYAILRRNLDDVTSSIHTRRVRHPLFPAFRTIDAVTYSDIATVQIDRGVLDLATEPNDSLLGVVAMDDPDEMFSSARLFEVGRKRPTDDDSDPEDAGDTDDEDDDDNDDSEDGIIPLTDIGDSDSDISNSSDDGGDDEDIDSGDENDDDDDDAEFIDEGDFEGAGGLLEIMGDEDGDESDIMGSFSSGDEEGWIM</sequence>
<feature type="region of interest" description="Disordered" evidence="6">
    <location>
        <begin position="1385"/>
        <end position="1407"/>
    </location>
</feature>
<feature type="compositionally biased region" description="Acidic residues" evidence="6">
    <location>
        <begin position="3674"/>
        <end position="3697"/>
    </location>
</feature>
<dbReference type="SUPFAM" id="SSF50978">
    <property type="entry name" value="WD40 repeat-like"/>
    <property type="match status" value="2"/>
</dbReference>
<evidence type="ECO:0000256" key="4">
    <source>
        <dbReference type="ARBA" id="ARBA00022786"/>
    </source>
</evidence>
<feature type="region of interest" description="Disordered" evidence="6">
    <location>
        <begin position="2193"/>
        <end position="2251"/>
    </location>
</feature>
<evidence type="ECO:0000313" key="7">
    <source>
        <dbReference type="EnsemblPlants" id="OPUNC04G28210.1"/>
    </source>
</evidence>
<name>A0A0E0KX78_ORYPU</name>
<dbReference type="InterPro" id="IPR001680">
    <property type="entry name" value="WD40_rpt"/>
</dbReference>
<dbReference type="GO" id="GO:0016567">
    <property type="term" value="P:protein ubiquitination"/>
    <property type="evidence" value="ECO:0007669"/>
    <property type="project" value="UniProtKB-UniPathway"/>
</dbReference>
<dbReference type="PROSITE" id="PS50896">
    <property type="entry name" value="LISH"/>
    <property type="match status" value="2"/>
</dbReference>
<keyword evidence="8" id="KW-1185">Reference proteome</keyword>
<proteinExistence type="inferred from homology"/>
<evidence type="ECO:0000256" key="6">
    <source>
        <dbReference type="SAM" id="MobiDB-lite"/>
    </source>
</evidence>
<feature type="compositionally biased region" description="Polar residues" evidence="6">
    <location>
        <begin position="3129"/>
        <end position="3145"/>
    </location>
</feature>
<feature type="region of interest" description="Disordered" evidence="6">
    <location>
        <begin position="1236"/>
        <end position="1287"/>
    </location>
</feature>
<dbReference type="EnsemblPlants" id="OPUNC04G28210.1">
    <property type="protein sequence ID" value="OPUNC04G28210.1"/>
    <property type="gene ID" value="OPUNC04G28210"/>
</dbReference>
<feature type="compositionally biased region" description="Polar residues" evidence="6">
    <location>
        <begin position="987"/>
        <end position="1001"/>
    </location>
</feature>
<dbReference type="InterPro" id="IPR000225">
    <property type="entry name" value="Armadillo"/>
</dbReference>
<comment type="similarity">
    <text evidence="3">Belongs to the VPRBP/DCAF1 family.</text>
</comment>
<accession>A0A0E0KX78</accession>
<feature type="compositionally biased region" description="Basic and acidic residues" evidence="6">
    <location>
        <begin position="2088"/>
        <end position="2100"/>
    </location>
</feature>
<feature type="compositionally biased region" description="Basic and acidic residues" evidence="6">
    <location>
        <begin position="2819"/>
        <end position="2830"/>
    </location>
</feature>
<comment type="subcellular location">
    <subcellularLocation>
        <location evidence="1">Nucleus</location>
    </subcellularLocation>
</comment>
<feature type="compositionally biased region" description="Acidic residues" evidence="6">
    <location>
        <begin position="1856"/>
        <end position="1884"/>
    </location>
</feature>